<dbReference type="InterPro" id="IPR032675">
    <property type="entry name" value="LRR_dom_sf"/>
</dbReference>
<dbReference type="InterPro" id="IPR036047">
    <property type="entry name" value="F-box-like_dom_sf"/>
</dbReference>
<feature type="region of interest" description="Disordered" evidence="1">
    <location>
        <begin position="1"/>
        <end position="22"/>
    </location>
</feature>
<reference evidence="4" key="1">
    <citation type="submission" date="2024-06" db="EMBL/GenBank/DDBJ databases">
        <authorList>
            <person name="Ryan C."/>
        </authorList>
    </citation>
    <scope>NUCLEOTIDE SEQUENCE [LARGE SCALE GENOMIC DNA]</scope>
</reference>
<dbReference type="InterPro" id="IPR001810">
    <property type="entry name" value="F-box_dom"/>
</dbReference>
<evidence type="ECO:0000313" key="4">
    <source>
        <dbReference type="Proteomes" id="UP001497457"/>
    </source>
</evidence>
<reference evidence="3 4" key="2">
    <citation type="submission" date="2024-10" db="EMBL/GenBank/DDBJ databases">
        <authorList>
            <person name="Ryan C."/>
        </authorList>
    </citation>
    <scope>NUCLEOTIDE SEQUENCE [LARGE SCALE GENOMIC DNA]</scope>
</reference>
<protein>
    <recommendedName>
        <fullName evidence="2">F-box domain-containing protein</fullName>
    </recommendedName>
</protein>
<dbReference type="Proteomes" id="UP001497457">
    <property type="component" value="Chromosome 31b"/>
</dbReference>
<dbReference type="AlphaFoldDB" id="A0ABC9D5P6"/>
<evidence type="ECO:0000259" key="2">
    <source>
        <dbReference type="PROSITE" id="PS50181"/>
    </source>
</evidence>
<proteinExistence type="predicted"/>
<organism evidence="3 4">
    <name type="scientific">Urochloa decumbens</name>
    <dbReference type="NCBI Taxonomy" id="240449"/>
    <lineage>
        <taxon>Eukaryota</taxon>
        <taxon>Viridiplantae</taxon>
        <taxon>Streptophyta</taxon>
        <taxon>Embryophyta</taxon>
        <taxon>Tracheophyta</taxon>
        <taxon>Spermatophyta</taxon>
        <taxon>Magnoliopsida</taxon>
        <taxon>Liliopsida</taxon>
        <taxon>Poales</taxon>
        <taxon>Poaceae</taxon>
        <taxon>PACMAD clade</taxon>
        <taxon>Panicoideae</taxon>
        <taxon>Panicodae</taxon>
        <taxon>Paniceae</taxon>
        <taxon>Melinidinae</taxon>
        <taxon>Urochloa</taxon>
    </lineage>
</organism>
<accession>A0ABC9D5P6</accession>
<gene>
    <name evidence="3" type="ORF">URODEC1_LOCUS81621</name>
</gene>
<feature type="domain" description="F-box" evidence="2">
    <location>
        <begin position="23"/>
        <end position="70"/>
    </location>
</feature>
<dbReference type="SUPFAM" id="SSF81383">
    <property type="entry name" value="F-box domain"/>
    <property type="match status" value="1"/>
</dbReference>
<dbReference type="Gene3D" id="3.80.10.10">
    <property type="entry name" value="Ribonuclease Inhibitor"/>
    <property type="match status" value="1"/>
</dbReference>
<dbReference type="InterPro" id="IPR044997">
    <property type="entry name" value="F-box_plant"/>
</dbReference>
<dbReference type="SUPFAM" id="SSF52047">
    <property type="entry name" value="RNI-like"/>
    <property type="match status" value="1"/>
</dbReference>
<sequence>MAVDAKELQLQDDHASSKKIDQEDRLSNLPDDILLSILERLQLRAAARTSILSTRWMHLLSLRSRIVIDANTFHYKNNKGSIMLTPGDLAQRSAGVVEATRSTLARRSSQFPISLLRIRFHLVEESIGVIHCVDGALSDRKIATLHFLILPEGQSRRRTEDELVRNGRRFMSFFNAGPRAFASLSYLHLHHLMLNTDDVANVLSTCKKLENLILQSCECGLESVLQIDHPHLTTLVFAGCVFGKIELNWLPSLKYFRYHTWFFSQDQYPLSLGYVPQLSTLKLWNQASTMHKSIRLSELLGNATISLLDLDFECERIWIEPEAPKVLGPLFQNLQILNLQRIHEECDLDWTMFFLEAAPLLKQVFIKVWDHACFNWDEEWQDMYQKGYNLPTWEASADLKHCNLKVLTIKGYQVDEKFTSRYIRRVAKAAVNL</sequence>
<evidence type="ECO:0000313" key="3">
    <source>
        <dbReference type="EMBL" id="CAL5031364.1"/>
    </source>
</evidence>
<dbReference type="PANTHER" id="PTHR32153">
    <property type="entry name" value="OJ000223_09.16 PROTEIN"/>
    <property type="match status" value="1"/>
</dbReference>
<name>A0ABC9D5P6_9POAL</name>
<dbReference type="EMBL" id="OZ075141">
    <property type="protein sequence ID" value="CAL5031364.1"/>
    <property type="molecule type" value="Genomic_DNA"/>
</dbReference>
<dbReference type="Pfam" id="PF00646">
    <property type="entry name" value="F-box"/>
    <property type="match status" value="1"/>
</dbReference>
<keyword evidence="4" id="KW-1185">Reference proteome</keyword>
<dbReference type="PROSITE" id="PS50181">
    <property type="entry name" value="FBOX"/>
    <property type="match status" value="1"/>
</dbReference>
<dbReference type="InterPro" id="IPR055357">
    <property type="entry name" value="LRR_At1g61320_AtMIF1"/>
</dbReference>
<dbReference type="Pfam" id="PF23622">
    <property type="entry name" value="LRR_At1g61320_AtMIF1"/>
    <property type="match status" value="1"/>
</dbReference>
<evidence type="ECO:0000256" key="1">
    <source>
        <dbReference type="SAM" id="MobiDB-lite"/>
    </source>
</evidence>